<dbReference type="Pfam" id="PF20583">
    <property type="entry name" value="DUF6786"/>
    <property type="match status" value="1"/>
</dbReference>
<reference evidence="3 4" key="1">
    <citation type="journal article" date="2013" name="Antonie Van Leeuwenhoek">
        <title>Echinimonas agarilytica gen. nov., sp. nov., a new gammaproteobacterium isolated from the sea urchin Strongylocentrotus intermedius.</title>
        <authorList>
            <person name="Nedashkovskaya O.I."/>
            <person name="Stenkova A.M."/>
            <person name="Zhukova N.V."/>
            <person name="Van Trappen S."/>
            <person name="Lee J.S."/>
            <person name="Kim S.B."/>
        </authorList>
    </citation>
    <scope>NUCLEOTIDE SEQUENCE [LARGE SCALE GENOMIC DNA]</scope>
    <source>
        <strain evidence="3 4">KMM 6351</strain>
    </source>
</reference>
<evidence type="ECO:0000313" key="3">
    <source>
        <dbReference type="EMBL" id="MCM2681261.1"/>
    </source>
</evidence>
<dbReference type="EMBL" id="JAMQGP010000009">
    <property type="protein sequence ID" value="MCM2681261.1"/>
    <property type="molecule type" value="Genomic_DNA"/>
</dbReference>
<name>A0AA41WBG5_9GAMM</name>
<feature type="chain" id="PRO_5041402973" description="Aldose 1-epimerase" evidence="2">
    <location>
        <begin position="25"/>
        <end position="395"/>
    </location>
</feature>
<protein>
    <recommendedName>
        <fullName evidence="5">Aldose 1-epimerase</fullName>
    </recommendedName>
</protein>
<gene>
    <name evidence="3" type="ORF">NAF29_16555</name>
</gene>
<evidence type="ECO:0000256" key="2">
    <source>
        <dbReference type="SAM" id="SignalP"/>
    </source>
</evidence>
<dbReference type="AlphaFoldDB" id="A0AA41WBG5"/>
<evidence type="ECO:0000256" key="1">
    <source>
        <dbReference type="SAM" id="MobiDB-lite"/>
    </source>
</evidence>
<keyword evidence="2" id="KW-0732">Signal</keyword>
<evidence type="ECO:0008006" key="5">
    <source>
        <dbReference type="Google" id="ProtNLM"/>
    </source>
</evidence>
<keyword evidence="4" id="KW-1185">Reference proteome</keyword>
<comment type="caution">
    <text evidence="3">The sequence shown here is derived from an EMBL/GenBank/DDBJ whole genome shotgun (WGS) entry which is preliminary data.</text>
</comment>
<organism evidence="3 4">
    <name type="scientific">Echinimonas agarilytica</name>
    <dbReference type="NCBI Taxonomy" id="1215918"/>
    <lineage>
        <taxon>Bacteria</taxon>
        <taxon>Pseudomonadati</taxon>
        <taxon>Pseudomonadota</taxon>
        <taxon>Gammaproteobacteria</taxon>
        <taxon>Alteromonadales</taxon>
        <taxon>Echinimonadaceae</taxon>
        <taxon>Echinimonas</taxon>
    </lineage>
</organism>
<feature type="signal peptide" evidence="2">
    <location>
        <begin position="1"/>
        <end position="24"/>
    </location>
</feature>
<dbReference type="Proteomes" id="UP001165393">
    <property type="component" value="Unassembled WGS sequence"/>
</dbReference>
<evidence type="ECO:0000313" key="4">
    <source>
        <dbReference type="Proteomes" id="UP001165393"/>
    </source>
</evidence>
<sequence length="395" mass="43820">MINRTTLSLTALTLSLFNTGATQAVTFNDDVELLKQKHQPIILTNGNSRLAVLAEYQGRAMVSSMAGDSGQSIGWMDRQLLQQDLSNVQNLNVGGVSRLWYGPEKGPYALFFKPGKEQVVETIHYPDAMTHIAFDVVKQSSQQVEFNKTIQLTNHMGTDFTFDVNRRIELFDREQLVESLGVPIPLALDAVGFSAKTQLTNASTKTLSRDKGLVAIWELGCFYPNATVAIPMEPPLAEITSYFTPLKHSHTRVKGNTVFYKADASYLNKIGIRPAQTKPIMGSYNAELNMLTVVKFQFKPPADGTYVNSEWVDDVDPYAGDVTNIFNHGIQQDGKAGPFYEMETSSHASELSPGQSTEHYHNTYHFSGNKKQLSRVSEALLGVTLQQLQQAFDSP</sequence>
<dbReference type="InterPro" id="IPR046713">
    <property type="entry name" value="DUF6786"/>
</dbReference>
<accession>A0AA41WBG5</accession>
<feature type="region of interest" description="Disordered" evidence="1">
    <location>
        <begin position="343"/>
        <end position="362"/>
    </location>
</feature>
<proteinExistence type="predicted"/>
<feature type="compositionally biased region" description="Polar residues" evidence="1">
    <location>
        <begin position="343"/>
        <end position="357"/>
    </location>
</feature>
<dbReference type="RefSeq" id="WP_251262744.1">
    <property type="nucleotide sequence ID" value="NZ_JAMQGP010000009.1"/>
</dbReference>